<dbReference type="SUPFAM" id="SSF52833">
    <property type="entry name" value="Thioredoxin-like"/>
    <property type="match status" value="1"/>
</dbReference>
<dbReference type="InterPro" id="IPR036249">
    <property type="entry name" value="Thioredoxin-like_sf"/>
</dbReference>
<dbReference type="PANTHER" id="PTHR10438">
    <property type="entry name" value="THIOREDOXIN"/>
    <property type="match status" value="1"/>
</dbReference>
<dbReference type="Pfam" id="PF00085">
    <property type="entry name" value="Thioredoxin"/>
    <property type="match status" value="1"/>
</dbReference>
<dbReference type="FunCoup" id="V4US98">
    <property type="interactions" value="35"/>
</dbReference>
<feature type="domain" description="Thioredoxin" evidence="1">
    <location>
        <begin position="1"/>
        <end position="121"/>
    </location>
</feature>
<dbReference type="SMR" id="V4US98"/>
<dbReference type="Gene3D" id="3.40.30.10">
    <property type="entry name" value="Glutaredoxin"/>
    <property type="match status" value="1"/>
</dbReference>
<evidence type="ECO:0000313" key="3">
    <source>
        <dbReference type="Proteomes" id="UP000030687"/>
    </source>
</evidence>
<name>V4US98_CITCL</name>
<dbReference type="eggNOG" id="KOG0907">
    <property type="taxonomic scope" value="Eukaryota"/>
</dbReference>
<keyword evidence="3" id="KW-1185">Reference proteome</keyword>
<dbReference type="PROSITE" id="PS51352">
    <property type="entry name" value="THIOREDOXIN_2"/>
    <property type="match status" value="1"/>
</dbReference>
<dbReference type="InParanoid" id="V4US98"/>
<dbReference type="STRING" id="85681.V4US98"/>
<protein>
    <recommendedName>
        <fullName evidence="1">Thioredoxin domain-containing protein</fullName>
    </recommendedName>
</protein>
<organism evidence="2 3">
    <name type="scientific">Citrus clementina</name>
    <name type="common">Clementine</name>
    <name type="synonym">Citrus deliciosa x Citrus sinensis</name>
    <dbReference type="NCBI Taxonomy" id="85681"/>
    <lineage>
        <taxon>Eukaryota</taxon>
        <taxon>Viridiplantae</taxon>
        <taxon>Streptophyta</taxon>
        <taxon>Embryophyta</taxon>
        <taxon>Tracheophyta</taxon>
        <taxon>Spermatophyta</taxon>
        <taxon>Magnoliopsida</taxon>
        <taxon>eudicotyledons</taxon>
        <taxon>Gunneridae</taxon>
        <taxon>Pentapetalae</taxon>
        <taxon>rosids</taxon>
        <taxon>malvids</taxon>
        <taxon>Sapindales</taxon>
        <taxon>Rutaceae</taxon>
        <taxon>Aurantioideae</taxon>
        <taxon>Citrus</taxon>
    </lineage>
</organism>
<reference evidence="2 3" key="1">
    <citation type="submission" date="2013-10" db="EMBL/GenBank/DDBJ databases">
        <authorList>
            <consortium name="International Citrus Genome Consortium"/>
            <person name="Jenkins J."/>
            <person name="Schmutz J."/>
            <person name="Prochnik S."/>
            <person name="Rokhsar D."/>
            <person name="Gmitter F."/>
            <person name="Ollitrault P."/>
            <person name="Machado M."/>
            <person name="Talon M."/>
            <person name="Wincker P."/>
            <person name="Jaillon O."/>
            <person name="Morgante M."/>
        </authorList>
    </citation>
    <scope>NUCLEOTIDE SEQUENCE</scope>
    <source>
        <strain evidence="3">cv. Clemenules</strain>
    </source>
</reference>
<dbReference type="OrthoDB" id="10263751at2759"/>
<dbReference type="Gramene" id="ESR65386">
    <property type="protein sequence ID" value="ESR65386"/>
    <property type="gene ID" value="CICLE_v10009896mg"/>
</dbReference>
<dbReference type="Proteomes" id="UP000030687">
    <property type="component" value="Unassembled WGS sequence"/>
</dbReference>
<evidence type="ECO:0000313" key="2">
    <source>
        <dbReference type="EMBL" id="ESR65386.1"/>
    </source>
</evidence>
<proteinExistence type="predicted"/>
<evidence type="ECO:0000259" key="1">
    <source>
        <dbReference type="PROSITE" id="PS51352"/>
    </source>
</evidence>
<dbReference type="InterPro" id="IPR013766">
    <property type="entry name" value="Thioredoxin_domain"/>
</dbReference>
<dbReference type="CDD" id="cd02947">
    <property type="entry name" value="TRX_family"/>
    <property type="match status" value="1"/>
</dbReference>
<accession>V4US98</accession>
<sequence length="128" mass="14312">MQGNGNEAQLMKSRVARVNSEKSWDLFITKATNQGCPVVVHFTAAWCMPSVAMNHFFEELASTYQDILFLSVDVDEVKVVASKMEIKAMPTFILMKEGALVDKLVGANPQAIRKMINGFIHSVRLHKN</sequence>
<dbReference type="OMA" id="INSQRTW"/>
<gene>
    <name evidence="2" type="ORF">CICLE_v10009896mg</name>
</gene>
<dbReference type="AlphaFoldDB" id="V4US98"/>
<dbReference type="PANTHER" id="PTHR10438:SF242">
    <property type="entry name" value="THIOREDOXIN-LIKE PROTEIN CXXS1"/>
    <property type="match status" value="1"/>
</dbReference>
<dbReference type="InterPro" id="IPR050620">
    <property type="entry name" value="Thioredoxin_H-type-like"/>
</dbReference>
<dbReference type="EMBL" id="KI535697">
    <property type="protein sequence ID" value="ESR65386.1"/>
    <property type="molecule type" value="Genomic_DNA"/>
</dbReference>